<sequence length="557" mass="62028">MVVGEEVSVGTSTGTTAITIDHHHPLFLQPSGTPGSSLISIQLTGAENYVVWSRYMKIGLIDKSKLGFVDRRCTKDKFDQSLYELWEKCNAIVLSWIMNVVSKELLIGKSEKSGKIYTCIRYGGQYSIVPNKGGMTRGNTYKPKRNNLFCDYCNYKGHTRETCYKIHGYPNDFKMRRKTNNFPQRSMVNTTTDKGQQYMGKATANAVSQEGQQILNSPVGNPTPALPQLIMFTKEQYDQILKLLNKDTSDNSKHFAGTTKVTTLADKTKSENWIVDSGATNHMVHTRELLDKINTNSLKSGSKVHLPNGTSLDITCTGEIRIGECGIIRNYQQDKAKATTVQTHDHSKVEKDLGVWHGTLGHAPDKVFFALIKTQFGGTIRILRSDNGTEFFNSECSCLFKLYGMIHQSSCVHTPQQNGVVERKHKHILEVARAIRLQGHLPLKFWGECVHAAVYIINRLPLSVLSRKSSFEIIEVKFMENIFPFQLLKEGKLQVFPNGVIESITSNDTTSPSLSSTDADPPHDASSPSSTDALQHEPVPAAESSSLLPSPVLEDIQ</sequence>
<reference evidence="2" key="2">
    <citation type="submission" date="2025-08" db="UniProtKB">
        <authorList>
            <consortium name="RefSeq"/>
        </authorList>
    </citation>
    <scope>IDENTIFICATION</scope>
    <source>
        <tissue evidence="2">Leaf</tissue>
    </source>
</reference>
<accession>A0AC58RNV4</accession>
<evidence type="ECO:0000313" key="1">
    <source>
        <dbReference type="Proteomes" id="UP000790787"/>
    </source>
</evidence>
<gene>
    <name evidence="2" type="primary">LOC142162009</name>
</gene>
<protein>
    <submittedName>
        <fullName evidence="2">Uncharacterized protein LOC142162009</fullName>
    </submittedName>
</protein>
<organism evidence="1 2">
    <name type="scientific">Nicotiana tabacum</name>
    <name type="common">Common tobacco</name>
    <dbReference type="NCBI Taxonomy" id="4097"/>
    <lineage>
        <taxon>Eukaryota</taxon>
        <taxon>Viridiplantae</taxon>
        <taxon>Streptophyta</taxon>
        <taxon>Embryophyta</taxon>
        <taxon>Tracheophyta</taxon>
        <taxon>Spermatophyta</taxon>
        <taxon>Magnoliopsida</taxon>
        <taxon>eudicotyledons</taxon>
        <taxon>Gunneridae</taxon>
        <taxon>Pentapetalae</taxon>
        <taxon>asterids</taxon>
        <taxon>lamiids</taxon>
        <taxon>Solanales</taxon>
        <taxon>Solanaceae</taxon>
        <taxon>Nicotianoideae</taxon>
        <taxon>Nicotianeae</taxon>
        <taxon>Nicotiana</taxon>
    </lineage>
</organism>
<reference evidence="1" key="1">
    <citation type="journal article" date="2014" name="Nat. Commun.">
        <title>The tobacco genome sequence and its comparison with those of tomato and potato.</title>
        <authorList>
            <person name="Sierro N."/>
            <person name="Battey J.N."/>
            <person name="Ouadi S."/>
            <person name="Bakaher N."/>
            <person name="Bovet L."/>
            <person name="Willig A."/>
            <person name="Goepfert S."/>
            <person name="Peitsch M.C."/>
            <person name="Ivanov N.V."/>
        </authorList>
    </citation>
    <scope>NUCLEOTIDE SEQUENCE [LARGE SCALE GENOMIC DNA]</scope>
</reference>
<keyword evidence="1" id="KW-1185">Reference proteome</keyword>
<dbReference type="RefSeq" id="XP_075074407.1">
    <property type="nucleotide sequence ID" value="XM_075218306.1"/>
</dbReference>
<dbReference type="Proteomes" id="UP000790787">
    <property type="component" value="Chromosome 7"/>
</dbReference>
<name>A0AC58RNV4_TOBAC</name>
<proteinExistence type="predicted"/>
<evidence type="ECO:0000313" key="2">
    <source>
        <dbReference type="RefSeq" id="XP_075074407.1"/>
    </source>
</evidence>